<organism evidence="1 2">
    <name type="scientific">Vineibacter terrae</name>
    <dbReference type="NCBI Taxonomy" id="2586908"/>
    <lineage>
        <taxon>Bacteria</taxon>
        <taxon>Pseudomonadati</taxon>
        <taxon>Pseudomonadota</taxon>
        <taxon>Alphaproteobacteria</taxon>
        <taxon>Hyphomicrobiales</taxon>
        <taxon>Vineibacter</taxon>
    </lineage>
</organism>
<proteinExistence type="predicted"/>
<dbReference type="Proteomes" id="UP000321638">
    <property type="component" value="Unassembled WGS sequence"/>
</dbReference>
<protein>
    <submittedName>
        <fullName evidence="1">Uncharacterized protein</fullName>
    </submittedName>
</protein>
<dbReference type="EMBL" id="VDUZ01000010">
    <property type="protein sequence ID" value="TXL76715.1"/>
    <property type="molecule type" value="Genomic_DNA"/>
</dbReference>
<accession>A0A5C8PP56</accession>
<keyword evidence="2" id="KW-1185">Reference proteome</keyword>
<dbReference type="AlphaFoldDB" id="A0A5C8PP56"/>
<dbReference type="OrthoDB" id="7605551at2"/>
<gene>
    <name evidence="1" type="ORF">FHP25_10975</name>
</gene>
<name>A0A5C8PP56_9HYPH</name>
<comment type="caution">
    <text evidence="1">The sequence shown here is derived from an EMBL/GenBank/DDBJ whole genome shotgun (WGS) entry which is preliminary data.</text>
</comment>
<sequence>MAAFRVGDIIDMRGYFLQLHFIRGQSPAELERRIGFRPGRLSQGWYLFFMTRLPRPDDYAMHGYTHFSGGMVQGHLKHTTPPPVQEQLLIKDQGWSAADVRRFKERQIATQFSISGHQRLAKVIPVIDHSAIETYPPGSGIPQWKGLNPLPFKVKAALGPGQPYLGDFL</sequence>
<evidence type="ECO:0000313" key="1">
    <source>
        <dbReference type="EMBL" id="TXL76715.1"/>
    </source>
</evidence>
<reference evidence="1 2" key="1">
    <citation type="submission" date="2019-06" db="EMBL/GenBank/DDBJ databases">
        <title>New taxonomy in bacterial strain CC-CFT640, isolated from vineyard.</title>
        <authorList>
            <person name="Lin S.-Y."/>
            <person name="Tsai C.-F."/>
            <person name="Young C.-C."/>
        </authorList>
    </citation>
    <scope>NUCLEOTIDE SEQUENCE [LARGE SCALE GENOMIC DNA]</scope>
    <source>
        <strain evidence="1 2">CC-CFT640</strain>
    </source>
</reference>
<evidence type="ECO:0000313" key="2">
    <source>
        <dbReference type="Proteomes" id="UP000321638"/>
    </source>
</evidence>
<dbReference type="RefSeq" id="WP_147846977.1">
    <property type="nucleotide sequence ID" value="NZ_VDUZ01000010.1"/>
</dbReference>